<dbReference type="AlphaFoldDB" id="A0A0B6Z396"/>
<feature type="non-terminal residue" evidence="2">
    <location>
        <position position="68"/>
    </location>
</feature>
<reference evidence="2" key="1">
    <citation type="submission" date="2014-12" db="EMBL/GenBank/DDBJ databases">
        <title>Insight into the proteome of Arion vulgaris.</title>
        <authorList>
            <person name="Aradska J."/>
            <person name="Bulat T."/>
            <person name="Smidak R."/>
            <person name="Sarate P."/>
            <person name="Gangsoo J."/>
            <person name="Sialana F."/>
            <person name="Bilban M."/>
            <person name="Lubec G."/>
        </authorList>
    </citation>
    <scope>NUCLEOTIDE SEQUENCE</scope>
    <source>
        <tissue evidence="2">Skin</tissue>
    </source>
</reference>
<feature type="region of interest" description="Disordered" evidence="1">
    <location>
        <begin position="42"/>
        <end position="68"/>
    </location>
</feature>
<evidence type="ECO:0000256" key="1">
    <source>
        <dbReference type="SAM" id="MobiDB-lite"/>
    </source>
</evidence>
<accession>A0A0B6Z396</accession>
<gene>
    <name evidence="2" type="primary">ORF47087</name>
</gene>
<proteinExistence type="predicted"/>
<protein>
    <submittedName>
        <fullName evidence="2">Uncharacterized protein</fullName>
    </submittedName>
</protein>
<evidence type="ECO:0000313" key="2">
    <source>
        <dbReference type="EMBL" id="CEK63079.1"/>
    </source>
</evidence>
<dbReference type="EMBL" id="HACG01016214">
    <property type="protein sequence ID" value="CEK63079.1"/>
    <property type="molecule type" value="Transcribed_RNA"/>
</dbReference>
<organism evidence="2">
    <name type="scientific">Arion vulgaris</name>
    <dbReference type="NCBI Taxonomy" id="1028688"/>
    <lineage>
        <taxon>Eukaryota</taxon>
        <taxon>Metazoa</taxon>
        <taxon>Spiralia</taxon>
        <taxon>Lophotrochozoa</taxon>
        <taxon>Mollusca</taxon>
        <taxon>Gastropoda</taxon>
        <taxon>Heterobranchia</taxon>
        <taxon>Euthyneura</taxon>
        <taxon>Panpulmonata</taxon>
        <taxon>Eupulmonata</taxon>
        <taxon>Stylommatophora</taxon>
        <taxon>Helicina</taxon>
        <taxon>Arionoidea</taxon>
        <taxon>Arionidae</taxon>
        <taxon>Arion</taxon>
    </lineage>
</organism>
<feature type="compositionally biased region" description="Basic and acidic residues" evidence="1">
    <location>
        <begin position="42"/>
        <end position="51"/>
    </location>
</feature>
<name>A0A0B6Z396_9EUPU</name>
<sequence>MEVEANENERDFGIVSTVELLDEGDGLLLRLPLGLEPGVPSREWRKEEERKRHGSGSSVGIPVAEVVV</sequence>